<dbReference type="AlphaFoldDB" id="A0A914BE33"/>
<dbReference type="Proteomes" id="UP000887568">
    <property type="component" value="Unplaced"/>
</dbReference>
<feature type="domain" description="Potassium channel" evidence="10">
    <location>
        <begin position="182"/>
        <end position="256"/>
    </location>
</feature>
<comment type="similarity">
    <text evidence="8">Belongs to the two pore domain potassium channel (TC 1.A.1.8) family.</text>
</comment>
<reference evidence="11" key="1">
    <citation type="submission" date="2022-11" db="UniProtKB">
        <authorList>
            <consortium name="EnsemblMetazoa"/>
        </authorList>
    </citation>
    <scope>IDENTIFICATION</scope>
</reference>
<dbReference type="GO" id="GO:0022841">
    <property type="term" value="F:potassium ion leak channel activity"/>
    <property type="evidence" value="ECO:0007669"/>
    <property type="project" value="TreeGrafter"/>
</dbReference>
<keyword evidence="2 8" id="KW-0813">Transport</keyword>
<evidence type="ECO:0000256" key="1">
    <source>
        <dbReference type="ARBA" id="ARBA00004141"/>
    </source>
</evidence>
<evidence type="ECO:0000313" key="11">
    <source>
        <dbReference type="EnsemblMetazoa" id="XP_038074241.1"/>
    </source>
</evidence>
<dbReference type="GeneID" id="119742403"/>
<name>A0A914BE33_PATMI</name>
<evidence type="ECO:0000256" key="5">
    <source>
        <dbReference type="ARBA" id="ARBA00023065"/>
    </source>
</evidence>
<dbReference type="OrthoDB" id="297496at2759"/>
<proteinExistence type="inferred from homology"/>
<evidence type="ECO:0000256" key="3">
    <source>
        <dbReference type="ARBA" id="ARBA00022692"/>
    </source>
</evidence>
<dbReference type="PANTHER" id="PTHR11003">
    <property type="entry name" value="POTASSIUM CHANNEL, SUBFAMILY K"/>
    <property type="match status" value="1"/>
</dbReference>
<feature type="transmembrane region" description="Helical" evidence="9">
    <location>
        <begin position="235"/>
        <end position="256"/>
    </location>
</feature>
<keyword evidence="12" id="KW-1185">Reference proteome</keyword>
<feature type="domain" description="Potassium channel" evidence="10">
    <location>
        <begin position="89"/>
        <end position="146"/>
    </location>
</feature>
<evidence type="ECO:0000256" key="9">
    <source>
        <dbReference type="SAM" id="Phobius"/>
    </source>
</evidence>
<dbReference type="OMA" id="WIFLVMI"/>
<dbReference type="SUPFAM" id="SSF81324">
    <property type="entry name" value="Voltage-gated potassium channels"/>
    <property type="match status" value="2"/>
</dbReference>
<evidence type="ECO:0000256" key="8">
    <source>
        <dbReference type="RuleBase" id="RU003857"/>
    </source>
</evidence>
<dbReference type="GO" id="GO:0005886">
    <property type="term" value="C:plasma membrane"/>
    <property type="evidence" value="ECO:0007669"/>
    <property type="project" value="TreeGrafter"/>
</dbReference>
<dbReference type="InterPro" id="IPR013099">
    <property type="entry name" value="K_chnl_dom"/>
</dbReference>
<keyword evidence="3 8" id="KW-0812">Transmembrane</keyword>
<keyword evidence="7 8" id="KW-0407">Ion channel</keyword>
<dbReference type="PRINTS" id="PR01333">
    <property type="entry name" value="2POREKCHANEL"/>
</dbReference>
<dbReference type="InterPro" id="IPR003280">
    <property type="entry name" value="2pore_dom_K_chnl"/>
</dbReference>
<keyword evidence="6 9" id="KW-0472">Membrane</keyword>
<evidence type="ECO:0000256" key="7">
    <source>
        <dbReference type="ARBA" id="ARBA00023303"/>
    </source>
</evidence>
<dbReference type="RefSeq" id="XP_038074241.1">
    <property type="nucleotide sequence ID" value="XM_038218313.1"/>
</dbReference>
<evidence type="ECO:0000313" key="12">
    <source>
        <dbReference type="Proteomes" id="UP000887568"/>
    </source>
</evidence>
<feature type="transmembrane region" description="Helical" evidence="9">
    <location>
        <begin position="206"/>
        <end position="223"/>
    </location>
</feature>
<evidence type="ECO:0000256" key="2">
    <source>
        <dbReference type="ARBA" id="ARBA00022448"/>
    </source>
</evidence>
<feature type="transmembrane region" description="Helical" evidence="9">
    <location>
        <begin position="90"/>
        <end position="109"/>
    </location>
</feature>
<dbReference type="Gene3D" id="1.10.287.70">
    <property type="match status" value="1"/>
</dbReference>
<dbReference type="GO" id="GO:0015271">
    <property type="term" value="F:outward rectifier potassium channel activity"/>
    <property type="evidence" value="ECO:0007669"/>
    <property type="project" value="TreeGrafter"/>
</dbReference>
<feature type="transmembrane region" description="Helical" evidence="9">
    <location>
        <begin position="171"/>
        <end position="194"/>
    </location>
</feature>
<dbReference type="EnsemblMetazoa" id="XM_038218313.1">
    <property type="protein sequence ID" value="XP_038074241.1"/>
    <property type="gene ID" value="LOC119742403"/>
</dbReference>
<organism evidence="11 12">
    <name type="scientific">Patiria miniata</name>
    <name type="common">Bat star</name>
    <name type="synonym">Asterina miniata</name>
    <dbReference type="NCBI Taxonomy" id="46514"/>
    <lineage>
        <taxon>Eukaryota</taxon>
        <taxon>Metazoa</taxon>
        <taxon>Echinodermata</taxon>
        <taxon>Eleutherozoa</taxon>
        <taxon>Asterozoa</taxon>
        <taxon>Asteroidea</taxon>
        <taxon>Valvatacea</taxon>
        <taxon>Valvatida</taxon>
        <taxon>Asterinidae</taxon>
        <taxon>Patiria</taxon>
    </lineage>
</organism>
<evidence type="ECO:0000256" key="6">
    <source>
        <dbReference type="ARBA" id="ARBA00023136"/>
    </source>
</evidence>
<keyword evidence="5 8" id="KW-0406">Ion transport</keyword>
<comment type="subcellular location">
    <subcellularLocation>
        <location evidence="1">Membrane</location>
        <topology evidence="1">Multi-pass membrane protein</topology>
    </subcellularLocation>
</comment>
<sequence length="386" mass="43621">MMKPWVKSVILLPLFILYIFLGAYAFLRLEQGNAEAAREEFFGFLVPFVLNHSQCLSSDELLSLLNKRAVARAKGVYTPSLLVGGQLLSFWSWSNSIVFASTIVTTVGYGRLVPKTVGGQVFCIAYAILGIPLCYKMLSVVGDTFQSLWQHSLRLFDKAVACLKSHRTRKLLGVLVTIFVLWIFLVMIPAVIFANTESWSLVDAQYFSFVSLSTIGFGDIVYGMEDRLMTVTQDWLYKIGMLAYFLIGLSVISIVFKGVWRAQKDRLKQAQETTRRFWQNRGGRHRSYSLGTPEPMDEVLQARGLFTRKQSNPTQEPIFEEHSSEDEEIERTMAMDAMEMTGRKASVFSLSYRSVTMRRIVADKDSGHGSCNNSFMGDNGFINSEI</sequence>
<evidence type="ECO:0000259" key="10">
    <source>
        <dbReference type="Pfam" id="PF07885"/>
    </source>
</evidence>
<keyword evidence="4 9" id="KW-1133">Transmembrane helix</keyword>
<evidence type="ECO:0000256" key="4">
    <source>
        <dbReference type="ARBA" id="ARBA00022989"/>
    </source>
</evidence>
<accession>A0A914BE33</accession>
<protein>
    <recommendedName>
        <fullName evidence="10">Potassium channel domain-containing protein</fullName>
    </recommendedName>
</protein>
<dbReference type="GO" id="GO:0030322">
    <property type="term" value="P:stabilization of membrane potential"/>
    <property type="evidence" value="ECO:0007669"/>
    <property type="project" value="TreeGrafter"/>
</dbReference>
<feature type="transmembrane region" description="Helical" evidence="9">
    <location>
        <begin position="9"/>
        <end position="27"/>
    </location>
</feature>
<feature type="transmembrane region" description="Helical" evidence="9">
    <location>
        <begin position="121"/>
        <end position="138"/>
    </location>
</feature>
<dbReference type="PANTHER" id="PTHR11003:SF334">
    <property type="entry name" value="FI03418P"/>
    <property type="match status" value="1"/>
</dbReference>
<dbReference type="Pfam" id="PF07885">
    <property type="entry name" value="Ion_trans_2"/>
    <property type="match status" value="2"/>
</dbReference>